<dbReference type="AlphaFoldDB" id="A0A9W6MTD7"/>
<dbReference type="RefSeq" id="WP_204951962.1">
    <property type="nucleotide sequence ID" value="NZ_BSFF01000009.1"/>
</dbReference>
<evidence type="ECO:0000259" key="3">
    <source>
        <dbReference type="PROSITE" id="PS01124"/>
    </source>
</evidence>
<comment type="caution">
    <text evidence="4">The sequence shown here is derived from an EMBL/GenBank/DDBJ whole genome shotgun (WGS) entry which is preliminary data.</text>
</comment>
<evidence type="ECO:0000256" key="1">
    <source>
        <dbReference type="ARBA" id="ARBA00023015"/>
    </source>
</evidence>
<proteinExistence type="predicted"/>
<dbReference type="InterPro" id="IPR052158">
    <property type="entry name" value="INH-QAR"/>
</dbReference>
<dbReference type="InterPro" id="IPR029062">
    <property type="entry name" value="Class_I_gatase-like"/>
</dbReference>
<dbReference type="InterPro" id="IPR018060">
    <property type="entry name" value="HTH_AraC"/>
</dbReference>
<keyword evidence="6" id="KW-1185">Reference proteome</keyword>
<dbReference type="InterPro" id="IPR009057">
    <property type="entry name" value="Homeodomain-like_sf"/>
</dbReference>
<evidence type="ECO:0000313" key="6">
    <source>
        <dbReference type="Proteomes" id="UP000758856"/>
    </source>
</evidence>
<dbReference type="Gene3D" id="3.40.50.880">
    <property type="match status" value="1"/>
</dbReference>
<reference evidence="4" key="1">
    <citation type="journal article" date="2014" name="Int. J. Syst. Evol. Microbiol.">
        <title>Complete genome sequence of Corynebacterium casei LMG S-19264T (=DSM 44701T), isolated from a smear-ripened cheese.</title>
        <authorList>
            <consortium name="US DOE Joint Genome Institute (JGI-PGF)"/>
            <person name="Walter F."/>
            <person name="Albersmeier A."/>
            <person name="Kalinowski J."/>
            <person name="Ruckert C."/>
        </authorList>
    </citation>
    <scope>NUCLEOTIDE SEQUENCE</scope>
    <source>
        <strain evidence="4">VKM B-1606</strain>
    </source>
</reference>
<dbReference type="Pfam" id="PF01965">
    <property type="entry name" value="DJ-1_PfpI"/>
    <property type="match status" value="1"/>
</dbReference>
<keyword evidence="1" id="KW-0805">Transcription regulation</keyword>
<evidence type="ECO:0000313" key="4">
    <source>
        <dbReference type="EMBL" id="GLK57268.1"/>
    </source>
</evidence>
<protein>
    <submittedName>
        <fullName evidence="4">AraC family transcriptional regulator</fullName>
    </submittedName>
    <submittedName>
        <fullName evidence="5">Transcriptional regulator GlxA family with amidase domain</fullName>
    </submittedName>
</protein>
<dbReference type="SUPFAM" id="SSF52317">
    <property type="entry name" value="Class I glutamine amidotransferase-like"/>
    <property type="match status" value="1"/>
</dbReference>
<gene>
    <name evidence="4" type="ORF">GCM10008170_32880</name>
    <name evidence="5" type="ORF">JOD31_003778</name>
</gene>
<dbReference type="EMBL" id="JAFBCY010000005">
    <property type="protein sequence ID" value="MBM7853517.1"/>
    <property type="molecule type" value="Genomic_DNA"/>
</dbReference>
<organism evidence="4 7">
    <name type="scientific">Methylopila capsulata</name>
    <dbReference type="NCBI Taxonomy" id="61654"/>
    <lineage>
        <taxon>Bacteria</taxon>
        <taxon>Pseudomonadati</taxon>
        <taxon>Pseudomonadota</taxon>
        <taxon>Alphaproteobacteria</taxon>
        <taxon>Hyphomicrobiales</taxon>
        <taxon>Methylopilaceae</taxon>
        <taxon>Methylopila</taxon>
    </lineage>
</organism>
<name>A0A9W6MTD7_9HYPH</name>
<dbReference type="SMART" id="SM00342">
    <property type="entry name" value="HTH_ARAC"/>
    <property type="match status" value="1"/>
</dbReference>
<dbReference type="PROSITE" id="PS01124">
    <property type="entry name" value="HTH_ARAC_FAMILY_2"/>
    <property type="match status" value="1"/>
</dbReference>
<dbReference type="GO" id="GO:0043565">
    <property type="term" value="F:sequence-specific DNA binding"/>
    <property type="evidence" value="ECO:0007669"/>
    <property type="project" value="InterPro"/>
</dbReference>
<dbReference type="SUPFAM" id="SSF46689">
    <property type="entry name" value="Homeodomain-like"/>
    <property type="match status" value="2"/>
</dbReference>
<dbReference type="Gene3D" id="1.10.10.60">
    <property type="entry name" value="Homeodomain-like"/>
    <property type="match status" value="1"/>
</dbReference>
<dbReference type="Proteomes" id="UP000758856">
    <property type="component" value="Unassembled WGS sequence"/>
</dbReference>
<dbReference type="InterPro" id="IPR002818">
    <property type="entry name" value="DJ-1/PfpI"/>
</dbReference>
<reference evidence="5 6" key="2">
    <citation type="submission" date="2021-01" db="EMBL/GenBank/DDBJ databases">
        <title>Genomic Encyclopedia of Type Strains, Phase IV (KMG-IV): sequencing the most valuable type-strain genomes for metagenomic binning, comparative biology and taxonomic classification.</title>
        <authorList>
            <person name="Goeker M."/>
        </authorList>
    </citation>
    <scope>NUCLEOTIDE SEQUENCE [LARGE SCALE GENOMIC DNA]</scope>
    <source>
        <strain evidence="5 6">DSM 6130</strain>
    </source>
</reference>
<evidence type="ECO:0000313" key="5">
    <source>
        <dbReference type="EMBL" id="MBM7853517.1"/>
    </source>
</evidence>
<dbReference type="GO" id="GO:0003700">
    <property type="term" value="F:DNA-binding transcription factor activity"/>
    <property type="evidence" value="ECO:0007669"/>
    <property type="project" value="InterPro"/>
</dbReference>
<reference evidence="4" key="3">
    <citation type="submission" date="2023-01" db="EMBL/GenBank/DDBJ databases">
        <authorList>
            <person name="Sun Q."/>
            <person name="Evtushenko L."/>
        </authorList>
    </citation>
    <scope>NUCLEOTIDE SEQUENCE</scope>
    <source>
        <strain evidence="4">VKM B-1606</strain>
    </source>
</reference>
<evidence type="ECO:0000313" key="7">
    <source>
        <dbReference type="Proteomes" id="UP001143400"/>
    </source>
</evidence>
<dbReference type="Pfam" id="PF12833">
    <property type="entry name" value="HTH_18"/>
    <property type="match status" value="1"/>
</dbReference>
<dbReference type="PANTHER" id="PTHR43130">
    <property type="entry name" value="ARAC-FAMILY TRANSCRIPTIONAL REGULATOR"/>
    <property type="match status" value="1"/>
</dbReference>
<dbReference type="Proteomes" id="UP001143400">
    <property type="component" value="Unassembled WGS sequence"/>
</dbReference>
<keyword evidence="2" id="KW-0804">Transcription</keyword>
<accession>A0A9W6MTD7</accession>
<dbReference type="CDD" id="cd03136">
    <property type="entry name" value="GATase1_AraC_ArgR_like"/>
    <property type="match status" value="1"/>
</dbReference>
<sequence length="336" mass="36733">MGSHVTPQSFASDGPRKVGFLLVERFSMIAFAAAIEPLRLANREAGRNLYALALYSDAGLSCAASNGVAVAVDGRFADAPDLDMAFVCGGVDVEKADHAALTVLLRRLASRRKTLGALCTGPYVLARAGLLDGYRATIHWENLASLAAQHPEMELESELYEIDRDRLTCAGGFAAADMMLAVIARDHGHALASEVAQQLLHHRIRDAGEGQRMDLRMRLGVAHPKLLKVVQLMEERIEDPLSSQELADAVHLSTRQLERLFFKYLGQSPAKRYLKIRLERARTLIRQTSMPILSIALECGFSSASHFSRAYFEGFGRPPSAERKAPVPQAAARAAE</sequence>
<dbReference type="PANTHER" id="PTHR43130:SF3">
    <property type="entry name" value="HTH-TYPE TRANSCRIPTIONAL REGULATOR RV1931C"/>
    <property type="match status" value="1"/>
</dbReference>
<feature type="domain" description="HTH araC/xylS-type" evidence="3">
    <location>
        <begin position="227"/>
        <end position="325"/>
    </location>
</feature>
<evidence type="ECO:0000256" key="2">
    <source>
        <dbReference type="ARBA" id="ARBA00023163"/>
    </source>
</evidence>
<dbReference type="EMBL" id="BSFF01000009">
    <property type="protein sequence ID" value="GLK57268.1"/>
    <property type="molecule type" value="Genomic_DNA"/>
</dbReference>